<dbReference type="EC" id="3.1.1.29" evidence="1"/>
<dbReference type="GO" id="GO:0004045">
    <property type="term" value="F:peptidyl-tRNA hydrolase activity"/>
    <property type="evidence" value="ECO:0007669"/>
    <property type="project" value="UniProtKB-EC"/>
</dbReference>
<gene>
    <name evidence="7" type="ORF">QBC37DRAFT_432979</name>
</gene>
<organism evidence="7 8">
    <name type="scientific">Rhypophila decipiens</name>
    <dbReference type="NCBI Taxonomy" id="261697"/>
    <lineage>
        <taxon>Eukaryota</taxon>
        <taxon>Fungi</taxon>
        <taxon>Dikarya</taxon>
        <taxon>Ascomycota</taxon>
        <taxon>Pezizomycotina</taxon>
        <taxon>Sordariomycetes</taxon>
        <taxon>Sordariomycetidae</taxon>
        <taxon>Sordariales</taxon>
        <taxon>Naviculisporaceae</taxon>
        <taxon>Rhypophila</taxon>
    </lineage>
</organism>
<dbReference type="GO" id="GO:0000049">
    <property type="term" value="F:tRNA binding"/>
    <property type="evidence" value="ECO:0007669"/>
    <property type="project" value="UniProtKB-KW"/>
</dbReference>
<evidence type="ECO:0000256" key="6">
    <source>
        <dbReference type="SAM" id="MobiDB-lite"/>
    </source>
</evidence>
<comment type="similarity">
    <text evidence="5">Belongs to the PTH family.</text>
</comment>
<evidence type="ECO:0000256" key="4">
    <source>
        <dbReference type="ARBA" id="ARBA00022884"/>
    </source>
</evidence>
<dbReference type="Proteomes" id="UP001301769">
    <property type="component" value="Unassembled WGS sequence"/>
</dbReference>
<keyword evidence="2" id="KW-0820">tRNA-binding</keyword>
<dbReference type="Gene3D" id="3.40.50.1470">
    <property type="entry name" value="Peptidyl-tRNA hydrolase"/>
    <property type="match status" value="1"/>
</dbReference>
<dbReference type="NCBIfam" id="TIGR00447">
    <property type="entry name" value="pth"/>
    <property type="match status" value="1"/>
</dbReference>
<evidence type="ECO:0000256" key="5">
    <source>
        <dbReference type="ARBA" id="ARBA00038063"/>
    </source>
</evidence>
<dbReference type="AlphaFoldDB" id="A0AAN7B1S9"/>
<evidence type="ECO:0000256" key="3">
    <source>
        <dbReference type="ARBA" id="ARBA00022801"/>
    </source>
</evidence>
<dbReference type="InterPro" id="IPR018171">
    <property type="entry name" value="Pept_tRNA_hydro_CS"/>
</dbReference>
<reference evidence="7" key="1">
    <citation type="journal article" date="2023" name="Mol. Phylogenet. Evol.">
        <title>Genome-scale phylogeny and comparative genomics of the fungal order Sordariales.</title>
        <authorList>
            <person name="Hensen N."/>
            <person name="Bonometti L."/>
            <person name="Westerberg I."/>
            <person name="Brannstrom I.O."/>
            <person name="Guillou S."/>
            <person name="Cros-Aarteil S."/>
            <person name="Calhoun S."/>
            <person name="Haridas S."/>
            <person name="Kuo A."/>
            <person name="Mondo S."/>
            <person name="Pangilinan J."/>
            <person name="Riley R."/>
            <person name="LaButti K."/>
            <person name="Andreopoulos B."/>
            <person name="Lipzen A."/>
            <person name="Chen C."/>
            <person name="Yan M."/>
            <person name="Daum C."/>
            <person name="Ng V."/>
            <person name="Clum A."/>
            <person name="Steindorff A."/>
            <person name="Ohm R.A."/>
            <person name="Martin F."/>
            <person name="Silar P."/>
            <person name="Natvig D.O."/>
            <person name="Lalanne C."/>
            <person name="Gautier V."/>
            <person name="Ament-Velasquez S.L."/>
            <person name="Kruys A."/>
            <person name="Hutchinson M.I."/>
            <person name="Powell A.J."/>
            <person name="Barry K."/>
            <person name="Miller A.N."/>
            <person name="Grigoriev I.V."/>
            <person name="Debuchy R."/>
            <person name="Gladieux P."/>
            <person name="Hiltunen Thoren M."/>
            <person name="Johannesson H."/>
        </authorList>
    </citation>
    <scope>NUCLEOTIDE SEQUENCE</scope>
    <source>
        <strain evidence="7">PSN293</strain>
    </source>
</reference>
<dbReference type="PANTHER" id="PTHR17224">
    <property type="entry name" value="PEPTIDYL-TRNA HYDROLASE"/>
    <property type="match status" value="1"/>
</dbReference>
<evidence type="ECO:0000256" key="2">
    <source>
        <dbReference type="ARBA" id="ARBA00022555"/>
    </source>
</evidence>
<dbReference type="PANTHER" id="PTHR17224:SF1">
    <property type="entry name" value="PEPTIDYL-TRNA HYDROLASE"/>
    <property type="match status" value="1"/>
</dbReference>
<keyword evidence="4" id="KW-0694">RNA-binding</keyword>
<sequence length="235" mass="25608">MTTSNLHLTPNPVHNPSNSDDEIPNKEETPKMSIRRIIVVGLGNPGSYQGTYHSIGHMVLESFQKQQGGGQQPAFTSERLGKKAARSSLGDKYALVQSPTLMNVSGPWVAKAYKEYLANEGLAPQEVGLVVVHDDLEEELGVVKVRQWSRSHRGHNGVKSVLGSLPPHLNVNWARISVGIGRPVSRDQSAVSDFVLSKVPAHAKSVIEQKASRGLLDALVQLEKKWEREGSSGPE</sequence>
<dbReference type="Pfam" id="PF01195">
    <property type="entry name" value="Pept_tRNA_hydro"/>
    <property type="match status" value="1"/>
</dbReference>
<dbReference type="InterPro" id="IPR036416">
    <property type="entry name" value="Pept_tRNA_hydro_sf"/>
</dbReference>
<dbReference type="SUPFAM" id="SSF53178">
    <property type="entry name" value="Peptidyl-tRNA hydrolase-like"/>
    <property type="match status" value="1"/>
</dbReference>
<reference evidence="7" key="2">
    <citation type="submission" date="2023-05" db="EMBL/GenBank/DDBJ databases">
        <authorList>
            <consortium name="Lawrence Berkeley National Laboratory"/>
            <person name="Steindorff A."/>
            <person name="Hensen N."/>
            <person name="Bonometti L."/>
            <person name="Westerberg I."/>
            <person name="Brannstrom I.O."/>
            <person name="Guillou S."/>
            <person name="Cros-Aarteil S."/>
            <person name="Calhoun S."/>
            <person name="Haridas S."/>
            <person name="Kuo A."/>
            <person name="Mondo S."/>
            <person name="Pangilinan J."/>
            <person name="Riley R."/>
            <person name="Labutti K."/>
            <person name="Andreopoulos B."/>
            <person name="Lipzen A."/>
            <person name="Chen C."/>
            <person name="Yanf M."/>
            <person name="Daum C."/>
            <person name="Ng V."/>
            <person name="Clum A."/>
            <person name="Ohm R."/>
            <person name="Martin F."/>
            <person name="Silar P."/>
            <person name="Natvig D."/>
            <person name="Lalanne C."/>
            <person name="Gautier V."/>
            <person name="Ament-Velasquez S.L."/>
            <person name="Kruys A."/>
            <person name="Hutchinson M.I."/>
            <person name="Powell A.J."/>
            <person name="Barry K."/>
            <person name="Miller A.N."/>
            <person name="Grigoriev I.V."/>
            <person name="Debuchy R."/>
            <person name="Gladieux P."/>
            <person name="Thoren M.H."/>
            <person name="Johannesson H."/>
        </authorList>
    </citation>
    <scope>NUCLEOTIDE SEQUENCE</scope>
    <source>
        <strain evidence="7">PSN293</strain>
    </source>
</reference>
<accession>A0AAN7B1S9</accession>
<protein>
    <recommendedName>
        <fullName evidence="1">peptidyl-tRNA hydrolase</fullName>
        <ecNumber evidence="1">3.1.1.29</ecNumber>
    </recommendedName>
</protein>
<comment type="caution">
    <text evidence="7">The sequence shown here is derived from an EMBL/GenBank/DDBJ whole genome shotgun (WGS) entry which is preliminary data.</text>
</comment>
<name>A0AAN7B1S9_9PEZI</name>
<dbReference type="EMBL" id="MU858275">
    <property type="protein sequence ID" value="KAK4207758.1"/>
    <property type="molecule type" value="Genomic_DNA"/>
</dbReference>
<proteinExistence type="inferred from homology"/>
<evidence type="ECO:0000256" key="1">
    <source>
        <dbReference type="ARBA" id="ARBA00013260"/>
    </source>
</evidence>
<evidence type="ECO:0000313" key="8">
    <source>
        <dbReference type="Proteomes" id="UP001301769"/>
    </source>
</evidence>
<feature type="compositionally biased region" description="Polar residues" evidence="6">
    <location>
        <begin position="1"/>
        <end position="18"/>
    </location>
</feature>
<feature type="region of interest" description="Disordered" evidence="6">
    <location>
        <begin position="1"/>
        <end position="30"/>
    </location>
</feature>
<evidence type="ECO:0000313" key="7">
    <source>
        <dbReference type="EMBL" id="KAK4207758.1"/>
    </source>
</evidence>
<keyword evidence="8" id="KW-1185">Reference proteome</keyword>
<dbReference type="InterPro" id="IPR001328">
    <property type="entry name" value="Pept_tRNA_hydro"/>
</dbReference>
<dbReference type="PROSITE" id="PS01196">
    <property type="entry name" value="PEPT_TRNA_HYDROL_2"/>
    <property type="match status" value="1"/>
</dbReference>
<keyword evidence="3 7" id="KW-0378">Hydrolase</keyword>